<evidence type="ECO:0000256" key="10">
    <source>
        <dbReference type="SAM" id="MobiDB-lite"/>
    </source>
</evidence>
<evidence type="ECO:0000256" key="7">
    <source>
        <dbReference type="ARBA" id="ARBA00023157"/>
    </source>
</evidence>
<feature type="region of interest" description="Disordered" evidence="10">
    <location>
        <begin position="218"/>
        <end position="242"/>
    </location>
</feature>
<keyword evidence="2" id="KW-1003">Cell membrane</keyword>
<dbReference type="GO" id="GO:0001591">
    <property type="term" value="F:dopamine neurotransmitter receptor activity, coupled via Gi/Go"/>
    <property type="evidence" value="ECO:0007669"/>
    <property type="project" value="TreeGrafter"/>
</dbReference>
<name>A0AAD9P993_RIDPI</name>
<keyword evidence="12" id="KW-0732">Signal</keyword>
<dbReference type="PROSITE" id="PS50262">
    <property type="entry name" value="G_PROTEIN_RECEP_F1_2"/>
    <property type="match status" value="1"/>
</dbReference>
<feature type="region of interest" description="Disordered" evidence="10">
    <location>
        <begin position="150"/>
        <end position="201"/>
    </location>
</feature>
<keyword evidence="15" id="KW-1185">Reference proteome</keyword>
<feature type="transmembrane region" description="Helical" evidence="11">
    <location>
        <begin position="38"/>
        <end position="62"/>
    </location>
</feature>
<evidence type="ECO:0000256" key="6">
    <source>
        <dbReference type="ARBA" id="ARBA00023136"/>
    </source>
</evidence>
<keyword evidence="3 11" id="KW-0812">Transmembrane</keyword>
<keyword evidence="4 11" id="KW-1133">Transmembrane helix</keyword>
<dbReference type="GO" id="GO:0045202">
    <property type="term" value="C:synapse"/>
    <property type="evidence" value="ECO:0007669"/>
    <property type="project" value="GOC"/>
</dbReference>
<dbReference type="GO" id="GO:0005886">
    <property type="term" value="C:plasma membrane"/>
    <property type="evidence" value="ECO:0007669"/>
    <property type="project" value="UniProtKB-SubCell"/>
</dbReference>
<gene>
    <name evidence="14" type="ORF">NP493_75g08034</name>
</gene>
<dbReference type="PANTHER" id="PTHR24248">
    <property type="entry name" value="ADRENERGIC RECEPTOR-RELATED G-PROTEIN COUPLED RECEPTOR"/>
    <property type="match status" value="1"/>
</dbReference>
<keyword evidence="6 11" id="KW-0472">Membrane</keyword>
<reference evidence="14" key="1">
    <citation type="journal article" date="2023" name="Mol. Biol. Evol.">
        <title>Third-Generation Sequencing Reveals the Adaptive Role of the Epigenome in Three Deep-Sea Polychaetes.</title>
        <authorList>
            <person name="Perez M."/>
            <person name="Aroh O."/>
            <person name="Sun Y."/>
            <person name="Lan Y."/>
            <person name="Juniper S.K."/>
            <person name="Young C.R."/>
            <person name="Angers B."/>
            <person name="Qian P.Y."/>
        </authorList>
    </citation>
    <scope>NUCLEOTIDE SEQUENCE</scope>
    <source>
        <strain evidence="14">R07B-5</strain>
    </source>
</reference>
<protein>
    <recommendedName>
        <fullName evidence="13">G-protein coupled receptors family 1 profile domain-containing protein</fullName>
    </recommendedName>
</protein>
<feature type="chain" id="PRO_5042265445" description="G-protein coupled receptors family 1 profile domain-containing protein" evidence="12">
    <location>
        <begin position="20"/>
        <end position="385"/>
    </location>
</feature>
<evidence type="ECO:0000259" key="13">
    <source>
        <dbReference type="PROSITE" id="PS50262"/>
    </source>
</evidence>
<dbReference type="PANTHER" id="PTHR24248:SF125">
    <property type="entry name" value="DOPAMINE D2-LIKE RECEPTOR"/>
    <property type="match status" value="1"/>
</dbReference>
<evidence type="ECO:0000256" key="5">
    <source>
        <dbReference type="ARBA" id="ARBA00023040"/>
    </source>
</evidence>
<comment type="subcellular location">
    <subcellularLocation>
        <location evidence="1">Cell membrane</location>
        <topology evidence="1">Multi-pass membrane protein</topology>
    </subcellularLocation>
</comment>
<evidence type="ECO:0000313" key="14">
    <source>
        <dbReference type="EMBL" id="KAK2190589.1"/>
    </source>
</evidence>
<dbReference type="Proteomes" id="UP001209878">
    <property type="component" value="Unassembled WGS sequence"/>
</dbReference>
<evidence type="ECO:0000313" key="15">
    <source>
        <dbReference type="Proteomes" id="UP001209878"/>
    </source>
</evidence>
<dbReference type="InterPro" id="IPR017452">
    <property type="entry name" value="GPCR_Rhodpsn_7TM"/>
</dbReference>
<feature type="transmembrane region" description="Helical" evidence="11">
    <location>
        <begin position="342"/>
        <end position="365"/>
    </location>
</feature>
<keyword evidence="5" id="KW-0297">G-protein coupled receptor</keyword>
<evidence type="ECO:0000256" key="2">
    <source>
        <dbReference type="ARBA" id="ARBA00022475"/>
    </source>
</evidence>
<dbReference type="Gene3D" id="1.20.1070.10">
    <property type="entry name" value="Rhodopsin 7-helix transmembrane proteins"/>
    <property type="match status" value="2"/>
</dbReference>
<keyword evidence="8" id="KW-0675">Receptor</keyword>
<evidence type="ECO:0000256" key="4">
    <source>
        <dbReference type="ARBA" id="ARBA00022989"/>
    </source>
</evidence>
<dbReference type="GO" id="GO:0004930">
    <property type="term" value="F:G protein-coupled receptor activity"/>
    <property type="evidence" value="ECO:0007669"/>
    <property type="project" value="UniProtKB-KW"/>
</dbReference>
<feature type="domain" description="G-protein coupled receptors family 1 profile" evidence="13">
    <location>
        <begin position="1"/>
        <end position="362"/>
    </location>
</feature>
<feature type="compositionally biased region" description="Polar residues" evidence="10">
    <location>
        <begin position="101"/>
        <end position="111"/>
    </location>
</feature>
<dbReference type="SUPFAM" id="SSF81321">
    <property type="entry name" value="Family A G protein-coupled receptor-like"/>
    <property type="match status" value="1"/>
</dbReference>
<dbReference type="Pfam" id="PF00001">
    <property type="entry name" value="7tm_1"/>
    <property type="match status" value="1"/>
</dbReference>
<comment type="caution">
    <text evidence="14">The sequence shown here is derived from an EMBL/GenBank/DDBJ whole genome shotgun (WGS) entry which is preliminary data.</text>
</comment>
<dbReference type="InterPro" id="IPR000276">
    <property type="entry name" value="GPCR_Rhodpsn"/>
</dbReference>
<keyword evidence="9" id="KW-0807">Transducer</keyword>
<evidence type="ECO:0000256" key="11">
    <source>
        <dbReference type="SAM" id="Phobius"/>
    </source>
</evidence>
<feature type="transmembrane region" description="Helical" evidence="11">
    <location>
        <begin position="304"/>
        <end position="330"/>
    </location>
</feature>
<evidence type="ECO:0000256" key="3">
    <source>
        <dbReference type="ARBA" id="ARBA00022692"/>
    </source>
</evidence>
<feature type="region of interest" description="Disordered" evidence="10">
    <location>
        <begin position="72"/>
        <end position="128"/>
    </location>
</feature>
<feature type="compositionally biased region" description="Polar residues" evidence="10">
    <location>
        <begin position="174"/>
        <end position="196"/>
    </location>
</feature>
<dbReference type="PRINTS" id="PR00237">
    <property type="entry name" value="GPCRRHODOPSN"/>
</dbReference>
<evidence type="ECO:0000256" key="12">
    <source>
        <dbReference type="SAM" id="SignalP"/>
    </source>
</evidence>
<proteinExistence type="predicted"/>
<dbReference type="EMBL" id="JAODUO010000075">
    <property type="protein sequence ID" value="KAK2190589.1"/>
    <property type="molecule type" value="Genomic_DNA"/>
</dbReference>
<evidence type="ECO:0000256" key="1">
    <source>
        <dbReference type="ARBA" id="ARBA00004651"/>
    </source>
</evidence>
<organism evidence="14 15">
    <name type="scientific">Ridgeia piscesae</name>
    <name type="common">Tubeworm</name>
    <dbReference type="NCBI Taxonomy" id="27915"/>
    <lineage>
        <taxon>Eukaryota</taxon>
        <taxon>Metazoa</taxon>
        <taxon>Spiralia</taxon>
        <taxon>Lophotrochozoa</taxon>
        <taxon>Annelida</taxon>
        <taxon>Polychaeta</taxon>
        <taxon>Sedentaria</taxon>
        <taxon>Canalipalpata</taxon>
        <taxon>Sabellida</taxon>
        <taxon>Siboglinidae</taxon>
        <taxon>Ridgeia</taxon>
    </lineage>
</organism>
<evidence type="ECO:0000256" key="9">
    <source>
        <dbReference type="ARBA" id="ARBA00023224"/>
    </source>
</evidence>
<keyword evidence="7" id="KW-1015">Disulfide bond</keyword>
<accession>A0AAD9P993</accession>
<dbReference type="AlphaFoldDB" id="A0AAD9P993"/>
<evidence type="ECO:0000256" key="8">
    <source>
        <dbReference type="ARBA" id="ARBA00023170"/>
    </source>
</evidence>
<feature type="signal peptide" evidence="12">
    <location>
        <begin position="1"/>
        <end position="19"/>
    </location>
</feature>
<sequence length="385" mass="42876">MIILVWSVSVAISAPIALGMNYTERRTRETCIFYNSDFLIYSSMGSFYIPCVVMVLLYWRIFRVIRERTRRKKAKTKKAKSTPVPPPSTFTVIANKRPAARTTSDASATEDNSQKELLPTSTSPNLPLAKTTIAEETSFTNYNAKLTATDTEDGGSANESNCVHAGGSHPHAAQGQSCSRANESGTNGDSGTQSPKKSALYSAPETVVVDVQYCSASSPTAHGADREPAFKKNGVKAAPPSSIQSRKVAPGAVHHHHNAAKSVTKFNFRLRHSKKKKDRSANKRERKATKTLAIVLGEYDRHSLVAGVFLFCWVPFFTINIINAICIRYSMFDRPECNIDAILFSFFVWLGYINSFLNPVIYTIFNFDFRRAFKKLLTGKYRSRR</sequence>
<feature type="compositionally biased region" description="Low complexity" evidence="10">
    <location>
        <begin position="117"/>
        <end position="128"/>
    </location>
</feature>